<dbReference type="AlphaFoldDB" id="A0A1M4EBM1"/>
<accession>A0A1M4EBM1</accession>
<evidence type="ECO:0000313" key="1">
    <source>
        <dbReference type="EMBL" id="SBO96166.1"/>
    </source>
</evidence>
<sequence length="46" mass="5310">MFRALHEMSDRLLGRLLPTTTAEAEPCWWTSTGIRCCIYAGKTYCR</sequence>
<gene>
    <name evidence="1" type="ORF">BN4615_P5682</name>
</gene>
<name>A0A1M4EBM1_9ACTN</name>
<dbReference type="EMBL" id="LT559118">
    <property type="protein sequence ID" value="SBO96166.1"/>
    <property type="molecule type" value="Genomic_DNA"/>
</dbReference>
<proteinExistence type="predicted"/>
<protein>
    <submittedName>
        <fullName evidence="1">Uncharacterized protein</fullName>
    </submittedName>
</protein>
<reference evidence="1" key="1">
    <citation type="submission" date="2016-04" db="EMBL/GenBank/DDBJ databases">
        <authorList>
            <person name="Evans L.H."/>
            <person name="Alamgir A."/>
            <person name="Owens N."/>
            <person name="Weber N.D."/>
            <person name="Virtaneva K."/>
            <person name="Barbian K."/>
            <person name="Babar A."/>
            <person name="Rosenke K."/>
        </authorList>
    </citation>
    <scope>NUCLEOTIDE SEQUENCE</scope>
    <source>
        <strain evidence="1">Nono1</strain>
    </source>
</reference>
<organism evidence="1">
    <name type="scientific">Nonomuraea gerenzanensis</name>
    <dbReference type="NCBI Taxonomy" id="93944"/>
    <lineage>
        <taxon>Bacteria</taxon>
        <taxon>Bacillati</taxon>
        <taxon>Actinomycetota</taxon>
        <taxon>Actinomycetes</taxon>
        <taxon>Streptosporangiales</taxon>
        <taxon>Streptosporangiaceae</taxon>
        <taxon>Nonomuraea</taxon>
    </lineage>
</organism>